<dbReference type="WBParaSite" id="EVEC_0001075601-mRNA-1">
    <property type="protein sequence ID" value="EVEC_0001075601-mRNA-1"/>
    <property type="gene ID" value="EVEC_0001075601"/>
</dbReference>
<evidence type="ECO:0000313" key="3">
    <source>
        <dbReference type="Proteomes" id="UP000274131"/>
    </source>
</evidence>
<organism evidence="4">
    <name type="scientific">Enterobius vermicularis</name>
    <name type="common">Human pinworm</name>
    <dbReference type="NCBI Taxonomy" id="51028"/>
    <lineage>
        <taxon>Eukaryota</taxon>
        <taxon>Metazoa</taxon>
        <taxon>Ecdysozoa</taxon>
        <taxon>Nematoda</taxon>
        <taxon>Chromadorea</taxon>
        <taxon>Rhabditida</taxon>
        <taxon>Spirurina</taxon>
        <taxon>Oxyuridomorpha</taxon>
        <taxon>Oxyuroidea</taxon>
        <taxon>Oxyuridae</taxon>
        <taxon>Enterobius</taxon>
    </lineage>
</organism>
<evidence type="ECO:0000313" key="2">
    <source>
        <dbReference type="EMBL" id="VDD95330.1"/>
    </source>
</evidence>
<name>A0A0N4VIT5_ENTVE</name>
<protein>
    <submittedName>
        <fullName evidence="4">Myosin-VI_CBD domain-containing protein</fullName>
    </submittedName>
</protein>
<keyword evidence="3" id="KW-1185">Reference proteome</keyword>
<reference evidence="2 3" key="2">
    <citation type="submission" date="2018-10" db="EMBL/GenBank/DDBJ databases">
        <authorList>
            <consortium name="Pathogen Informatics"/>
        </authorList>
    </citation>
    <scope>NUCLEOTIDE SEQUENCE [LARGE SCALE GENOMIC DNA]</scope>
</reference>
<reference evidence="4" key="1">
    <citation type="submission" date="2017-02" db="UniProtKB">
        <authorList>
            <consortium name="WormBaseParasite"/>
        </authorList>
    </citation>
    <scope>IDENTIFICATION</scope>
</reference>
<dbReference type="EMBL" id="UXUI01010522">
    <property type="protein sequence ID" value="VDD95330.1"/>
    <property type="molecule type" value="Genomic_DNA"/>
</dbReference>
<gene>
    <name evidence="2" type="ORF">EVEC_LOCUS10081</name>
</gene>
<dbReference type="Proteomes" id="UP000274131">
    <property type="component" value="Unassembled WGS sequence"/>
</dbReference>
<dbReference type="InterPro" id="IPR032412">
    <property type="entry name" value="Myosin-VI_CBD"/>
</dbReference>
<evidence type="ECO:0000313" key="4">
    <source>
        <dbReference type="WBParaSite" id="EVEC_0001075601-mRNA-1"/>
    </source>
</evidence>
<feature type="domain" description="Myosin VI cargo binding" evidence="1">
    <location>
        <begin position="89"/>
        <end position="185"/>
    </location>
</feature>
<dbReference type="Pfam" id="PF16521">
    <property type="entry name" value="Myosin-VI_CBD"/>
    <property type="match status" value="1"/>
</dbReference>
<evidence type="ECO:0000259" key="1">
    <source>
        <dbReference type="Pfam" id="PF16521"/>
    </source>
</evidence>
<accession>A0A0N4VIT5</accession>
<proteinExistence type="predicted"/>
<sequence length="203" mass="23814">MIWEPDRTLTDTYYFSSPRYNKTVKRFLDIALLTACRDEFHRRMQMYQQWKKTTGNNQQNLRAPTSVFDAANMTPVPSQSSSCEQPNIQRYFKVPFTRPVERRKRFSGLLDHNSVKEGLWYAHFDGQWIARQMELHPNKSPLLLIAGRDDVDMCEIPLEATQLTRKKGAEILEEEFETLWHLYGGPPYQRGLARARKINSTAK</sequence>
<dbReference type="STRING" id="51028.A0A0N4VIT5"/>
<dbReference type="AlphaFoldDB" id="A0A0N4VIT5"/>
<dbReference type="OrthoDB" id="6108017at2759"/>